<evidence type="ECO:0000313" key="2">
    <source>
        <dbReference type="Proteomes" id="UP000588083"/>
    </source>
</evidence>
<protein>
    <submittedName>
        <fullName evidence="1">Uncharacterized protein</fullName>
    </submittedName>
</protein>
<proteinExistence type="predicted"/>
<reference evidence="1 2" key="1">
    <citation type="journal article" date="2020" name="Front. Microbiol.">
        <title>Single-cell genomics of novel Actinobacteria with the Wood-Ljungdahl pathway discovered in a serpentinizing system.</title>
        <authorList>
            <person name="Merino N."/>
            <person name="Kawai M."/>
            <person name="Boyd E.S."/>
            <person name="Colman D.R."/>
            <person name="McGlynn S.E."/>
            <person name="Nealson K.H."/>
            <person name="Kurokawa K."/>
            <person name="Hongoh Y."/>
        </authorList>
    </citation>
    <scope>NUCLEOTIDE SEQUENCE [LARGE SCALE GENOMIC DNA]</scope>
    <source>
        <strain evidence="1 2">S34</strain>
    </source>
</reference>
<organism evidence="1 2">
    <name type="scientific">Candidatus Hakubella thermalkaliphila</name>
    <dbReference type="NCBI Taxonomy" id="2754717"/>
    <lineage>
        <taxon>Bacteria</taxon>
        <taxon>Bacillati</taxon>
        <taxon>Actinomycetota</taxon>
        <taxon>Actinomycetota incertae sedis</taxon>
        <taxon>Candidatus Hakubellales</taxon>
        <taxon>Candidatus Hakubellaceae</taxon>
        <taxon>Candidatus Hakubella</taxon>
    </lineage>
</organism>
<dbReference type="EMBL" id="BLRZ01000025">
    <property type="protein sequence ID" value="GFP29805.1"/>
    <property type="molecule type" value="Genomic_DNA"/>
</dbReference>
<dbReference type="Proteomes" id="UP000588083">
    <property type="component" value="Unassembled WGS sequence"/>
</dbReference>
<evidence type="ECO:0000313" key="1">
    <source>
        <dbReference type="EMBL" id="GFP29805.1"/>
    </source>
</evidence>
<gene>
    <name evidence="1" type="ORF">HKBW3S34_00726</name>
</gene>
<accession>A0A6V8PAV5</accession>
<sequence length="65" mass="7654">MSNIKHVTYCILLHVLNLTRRPRPEKITEVYRYGFALMCNESKAQVCTPMARGLKRSLNERQMRS</sequence>
<keyword evidence="2" id="KW-1185">Reference proteome</keyword>
<dbReference type="AlphaFoldDB" id="A0A6V8PAV5"/>
<name>A0A6V8PAV5_9ACTN</name>
<comment type="caution">
    <text evidence="1">The sequence shown here is derived from an EMBL/GenBank/DDBJ whole genome shotgun (WGS) entry which is preliminary data.</text>
</comment>